<reference evidence="1 2" key="1">
    <citation type="submission" date="2016-06" db="EMBL/GenBank/DDBJ databases">
        <title>Comparative genomics of the ectomycorrhizal sister species Rhizopogon vinicolor and Rhizopogon vesiculosus (Basidiomycota: Boletales) reveals a divergence of the mating type B locus.</title>
        <authorList>
            <consortium name="DOE Joint Genome Institute"/>
            <person name="Mujic A.B."/>
            <person name="Kuo A."/>
            <person name="Tritt A."/>
            <person name="Lipzen A."/>
            <person name="Chen C."/>
            <person name="Johnson J."/>
            <person name="Sharma A."/>
            <person name="Barry K."/>
            <person name="Grigoriev I.V."/>
            <person name="Spatafora J.W."/>
        </authorList>
    </citation>
    <scope>NUCLEOTIDE SEQUENCE [LARGE SCALE GENOMIC DNA]</scope>
    <source>
        <strain evidence="1 2">AM-OR11-026</strain>
    </source>
</reference>
<dbReference type="EMBL" id="KV449412">
    <property type="protein sequence ID" value="OAX31416.1"/>
    <property type="molecule type" value="Genomic_DNA"/>
</dbReference>
<proteinExistence type="predicted"/>
<accession>A0A1B7MFQ1</accession>
<gene>
    <name evidence="1" type="ORF">K503DRAFT_672245</name>
</gene>
<protein>
    <submittedName>
        <fullName evidence="1">Uncharacterized protein</fullName>
    </submittedName>
</protein>
<evidence type="ECO:0000313" key="1">
    <source>
        <dbReference type="EMBL" id="OAX31416.1"/>
    </source>
</evidence>
<dbReference type="InParanoid" id="A0A1B7MFQ1"/>
<dbReference type="OrthoDB" id="429813at2759"/>
<name>A0A1B7MFQ1_9AGAM</name>
<feature type="non-terminal residue" evidence="1">
    <location>
        <position position="59"/>
    </location>
</feature>
<evidence type="ECO:0000313" key="2">
    <source>
        <dbReference type="Proteomes" id="UP000092154"/>
    </source>
</evidence>
<keyword evidence="2" id="KW-1185">Reference proteome</keyword>
<dbReference type="AlphaFoldDB" id="A0A1B7MFQ1"/>
<dbReference type="Proteomes" id="UP000092154">
    <property type="component" value="Unassembled WGS sequence"/>
</dbReference>
<sequence length="59" mass="6688">PLHAISNSILACAEEEPPIAINLVHPRPTPWTMLMRPVADVVFEHKITRDPLHLIPFLE</sequence>
<feature type="non-terminal residue" evidence="1">
    <location>
        <position position="1"/>
    </location>
</feature>
<organism evidence="1 2">
    <name type="scientific">Rhizopogon vinicolor AM-OR11-026</name>
    <dbReference type="NCBI Taxonomy" id="1314800"/>
    <lineage>
        <taxon>Eukaryota</taxon>
        <taxon>Fungi</taxon>
        <taxon>Dikarya</taxon>
        <taxon>Basidiomycota</taxon>
        <taxon>Agaricomycotina</taxon>
        <taxon>Agaricomycetes</taxon>
        <taxon>Agaricomycetidae</taxon>
        <taxon>Boletales</taxon>
        <taxon>Suillineae</taxon>
        <taxon>Rhizopogonaceae</taxon>
        <taxon>Rhizopogon</taxon>
    </lineage>
</organism>